<keyword evidence="2" id="KW-0614">Plasmid</keyword>
<dbReference type="KEGG" id="nfl:COO91_09204"/>
<gene>
    <name evidence="2" type="ORF">COO91_09204</name>
</gene>
<sequence length="54" mass="6196">MVLLFVKVLIFLALQNLEALIALNPHIRLEACRSITFWLLLPLLSGVFWLTSLM</sequence>
<feature type="transmembrane region" description="Helical" evidence="1">
    <location>
        <begin position="35"/>
        <end position="53"/>
    </location>
</feature>
<evidence type="ECO:0000313" key="3">
    <source>
        <dbReference type="Proteomes" id="UP000232003"/>
    </source>
</evidence>
<keyword evidence="1" id="KW-0812">Transmembrane</keyword>
<keyword evidence="1" id="KW-1133">Transmembrane helix</keyword>
<geneLocation type="plasmid" evidence="3">
    <name>pnfsy02</name>
</geneLocation>
<reference evidence="2 3" key="1">
    <citation type="submission" date="2017-11" db="EMBL/GenBank/DDBJ databases">
        <title>Complete genome of a free-living desiccation-tolerant cyanobacterium and its photosynthetic adaptation to extreme terrestrial habitat.</title>
        <authorList>
            <person name="Shang J."/>
        </authorList>
    </citation>
    <scope>NUCLEOTIDE SEQUENCE [LARGE SCALE GENOMIC DNA]</scope>
    <source>
        <strain evidence="2 3">CCNUN1</strain>
        <plasmid evidence="3">pnfsy02</plasmid>
    </source>
</reference>
<accession>A0A2K8T5Q7</accession>
<evidence type="ECO:0000313" key="2">
    <source>
        <dbReference type="EMBL" id="AUB43048.1"/>
    </source>
</evidence>
<proteinExistence type="predicted"/>
<dbReference type="EMBL" id="CP024787">
    <property type="protein sequence ID" value="AUB43048.1"/>
    <property type="molecule type" value="Genomic_DNA"/>
</dbReference>
<keyword evidence="1" id="KW-0472">Membrane</keyword>
<organism evidence="2 3">
    <name type="scientific">Nostoc flagelliforme CCNUN1</name>
    <dbReference type="NCBI Taxonomy" id="2038116"/>
    <lineage>
        <taxon>Bacteria</taxon>
        <taxon>Bacillati</taxon>
        <taxon>Cyanobacteriota</taxon>
        <taxon>Cyanophyceae</taxon>
        <taxon>Nostocales</taxon>
        <taxon>Nostocaceae</taxon>
        <taxon>Nostoc</taxon>
    </lineage>
</organism>
<dbReference type="Proteomes" id="UP000232003">
    <property type="component" value="Plasmid pNFSY02"/>
</dbReference>
<name>A0A2K8T5Q7_9NOSO</name>
<keyword evidence="3" id="KW-1185">Reference proteome</keyword>
<dbReference type="AlphaFoldDB" id="A0A2K8T5Q7"/>
<evidence type="ECO:0000256" key="1">
    <source>
        <dbReference type="SAM" id="Phobius"/>
    </source>
</evidence>
<protein>
    <submittedName>
        <fullName evidence="2">Uncharacterized protein</fullName>
    </submittedName>
</protein>